<gene>
    <name evidence="1" type="ORF">J4E96_03320</name>
</gene>
<protein>
    <submittedName>
        <fullName evidence="1">Uncharacterized protein</fullName>
    </submittedName>
</protein>
<dbReference type="Proteomes" id="UP000663937">
    <property type="component" value="Chromosome"/>
</dbReference>
<name>A0A8A4ZHS1_9MICO</name>
<accession>A0A8A4ZHS1</accession>
<proteinExistence type="predicted"/>
<evidence type="ECO:0000313" key="2">
    <source>
        <dbReference type="Proteomes" id="UP000663937"/>
    </source>
</evidence>
<dbReference type="EMBL" id="CP071868">
    <property type="protein sequence ID" value="QTE30067.1"/>
    <property type="molecule type" value="Genomic_DNA"/>
</dbReference>
<keyword evidence="2" id="KW-1185">Reference proteome</keyword>
<dbReference type="AlphaFoldDB" id="A0A8A4ZHS1"/>
<reference evidence="1" key="1">
    <citation type="submission" date="2021-03" db="EMBL/GenBank/DDBJ databases">
        <title>Pengzhenrongella sicca gen. nov., sp. nov., a new member of suborder Micrococcineae isolated from High-Arctic tundra soil.</title>
        <authorList>
            <person name="Peng F."/>
        </authorList>
    </citation>
    <scope>NUCLEOTIDE SEQUENCE</scope>
    <source>
        <strain evidence="1">LRZ-2</strain>
    </source>
</reference>
<dbReference type="RefSeq" id="WP_227424383.1">
    <property type="nucleotide sequence ID" value="NZ_CP071868.1"/>
</dbReference>
<dbReference type="KEGG" id="psic:J4E96_03320"/>
<evidence type="ECO:0000313" key="1">
    <source>
        <dbReference type="EMBL" id="QTE30067.1"/>
    </source>
</evidence>
<sequence length="95" mass="10604">MRVQSRDQLPGWSAQSIWGFDALLKCYLPACGRDDDYDDSPTIQISSYHLILPLNALARVVAAHLGITADDAHLVLIGNSPAHRIRMPRRPARRT</sequence>
<organism evidence="1 2">
    <name type="scientific">Pengzhenrongella sicca</name>
    <dbReference type="NCBI Taxonomy" id="2819238"/>
    <lineage>
        <taxon>Bacteria</taxon>
        <taxon>Bacillati</taxon>
        <taxon>Actinomycetota</taxon>
        <taxon>Actinomycetes</taxon>
        <taxon>Micrococcales</taxon>
        <taxon>Pengzhenrongella</taxon>
    </lineage>
</organism>